<evidence type="ECO:0000313" key="11">
    <source>
        <dbReference type="Proteomes" id="UP000000851"/>
    </source>
</evidence>
<dbReference type="STRING" id="479433.Caci_5131"/>
<feature type="region of interest" description="Disordered" evidence="7">
    <location>
        <begin position="1"/>
        <end position="21"/>
    </location>
</feature>
<dbReference type="InterPro" id="IPR011701">
    <property type="entry name" value="MFS"/>
</dbReference>
<evidence type="ECO:0000256" key="1">
    <source>
        <dbReference type="ARBA" id="ARBA00004651"/>
    </source>
</evidence>
<feature type="compositionally biased region" description="Low complexity" evidence="7">
    <location>
        <begin position="1"/>
        <end position="11"/>
    </location>
</feature>
<dbReference type="PROSITE" id="PS50850">
    <property type="entry name" value="MFS"/>
    <property type="match status" value="1"/>
</dbReference>
<dbReference type="HOGENOM" id="CLU_000960_28_2_11"/>
<dbReference type="PANTHER" id="PTHR42718:SF46">
    <property type="entry name" value="BLR6921 PROTEIN"/>
    <property type="match status" value="1"/>
</dbReference>
<dbReference type="KEGG" id="cai:Caci_5131"/>
<keyword evidence="4 8" id="KW-0812">Transmembrane</keyword>
<dbReference type="GO" id="GO:0005886">
    <property type="term" value="C:plasma membrane"/>
    <property type="evidence" value="ECO:0007669"/>
    <property type="project" value="UniProtKB-SubCell"/>
</dbReference>
<feature type="transmembrane region" description="Helical" evidence="8">
    <location>
        <begin position="187"/>
        <end position="205"/>
    </location>
</feature>
<feature type="transmembrane region" description="Helical" evidence="8">
    <location>
        <begin position="65"/>
        <end position="84"/>
    </location>
</feature>
<dbReference type="GO" id="GO:0022857">
    <property type="term" value="F:transmembrane transporter activity"/>
    <property type="evidence" value="ECO:0007669"/>
    <property type="project" value="InterPro"/>
</dbReference>
<keyword evidence="3" id="KW-1003">Cell membrane</keyword>
<keyword evidence="11" id="KW-1185">Reference proteome</keyword>
<keyword evidence="6 8" id="KW-0472">Membrane</keyword>
<evidence type="ECO:0000256" key="3">
    <source>
        <dbReference type="ARBA" id="ARBA00022475"/>
    </source>
</evidence>
<feature type="transmembrane region" description="Helical" evidence="8">
    <location>
        <begin position="374"/>
        <end position="394"/>
    </location>
</feature>
<dbReference type="FunCoup" id="C7Q542">
    <property type="interactions" value="89"/>
</dbReference>
<keyword evidence="2" id="KW-0813">Transport</keyword>
<evidence type="ECO:0000256" key="2">
    <source>
        <dbReference type="ARBA" id="ARBA00022448"/>
    </source>
</evidence>
<dbReference type="OrthoDB" id="4668943at2"/>
<proteinExistence type="predicted"/>
<evidence type="ECO:0000256" key="4">
    <source>
        <dbReference type="ARBA" id="ARBA00022692"/>
    </source>
</evidence>
<evidence type="ECO:0000256" key="5">
    <source>
        <dbReference type="ARBA" id="ARBA00022989"/>
    </source>
</evidence>
<dbReference type="Pfam" id="PF07690">
    <property type="entry name" value="MFS_1"/>
    <property type="match status" value="1"/>
</dbReference>
<dbReference type="InterPro" id="IPR036259">
    <property type="entry name" value="MFS_trans_sf"/>
</dbReference>
<keyword evidence="5 8" id="KW-1133">Transmembrane helix</keyword>
<evidence type="ECO:0000256" key="8">
    <source>
        <dbReference type="SAM" id="Phobius"/>
    </source>
</evidence>
<dbReference type="EMBL" id="CP001700">
    <property type="protein sequence ID" value="ACU73990.1"/>
    <property type="molecule type" value="Genomic_DNA"/>
</dbReference>
<dbReference type="AlphaFoldDB" id="C7Q542"/>
<dbReference type="SUPFAM" id="SSF103473">
    <property type="entry name" value="MFS general substrate transporter"/>
    <property type="match status" value="1"/>
</dbReference>
<protein>
    <submittedName>
        <fullName evidence="10">Major facilitator superfamily MFS_1</fullName>
    </submittedName>
</protein>
<dbReference type="eggNOG" id="COG0477">
    <property type="taxonomic scope" value="Bacteria"/>
</dbReference>
<feature type="transmembrane region" description="Helical" evidence="8">
    <location>
        <begin position="242"/>
        <end position="265"/>
    </location>
</feature>
<feature type="transmembrane region" description="Helical" evidence="8">
    <location>
        <begin position="421"/>
        <end position="442"/>
    </location>
</feature>
<sequence length="487" mass="50193">MTTESTRTTETASLRPPSEPALPDPRRWWVLAAVAAAQLMIGLDLTIVNIALPSMQRSLGLSDPARQWVITIFALCYGGLLLLGGRMSDLIGRRRALMIGLTGFALASALGGAATDPAMLLGSRAAQGVFGALLTPAVLATLATTFTVPAERGRAFGIYGTAMGSASGVGVMLGGVLTQYLDWRWCMYVNVPIAIAAAAGVLYAVRPVPRNAGVRVDVLGALLATGGIMALVFGFARAQTDGWSAAITVVPLVIGVLTLVAFVFVQARTAKPLLPLRVVLNRRRAGSYLAVFSLAVGMFAALFFLTFFLQNVLGYSPIRAGLAFLPLTVGLIAGVRAVTKLLPRAPVRLLLCPGLLTIATGLALLGVVKADSGYWLHVFPVFFLVGIGTGWVLITANSAATLGAGQDTAVAGAMVMTSQQIGASLGTAVLSTIAGTAAAGYLHGHPGSGARAVVHGFDVASLGAAGFLCLAAVTVFLVSGRGEPKVR</sequence>
<gene>
    <name evidence="10" type="ordered locus">Caci_5131</name>
</gene>
<feature type="transmembrane region" description="Helical" evidence="8">
    <location>
        <begin position="158"/>
        <end position="181"/>
    </location>
</feature>
<dbReference type="InterPro" id="IPR005829">
    <property type="entry name" value="Sugar_transporter_CS"/>
</dbReference>
<dbReference type="CDD" id="cd17321">
    <property type="entry name" value="MFS_MMR_MDR_like"/>
    <property type="match status" value="1"/>
</dbReference>
<feature type="domain" description="Major facilitator superfamily (MFS) profile" evidence="9">
    <location>
        <begin position="30"/>
        <end position="483"/>
    </location>
</feature>
<feature type="transmembrane region" description="Helical" evidence="8">
    <location>
        <begin position="217"/>
        <end position="236"/>
    </location>
</feature>
<feature type="transmembrane region" description="Helical" evidence="8">
    <location>
        <begin position="96"/>
        <end position="114"/>
    </location>
</feature>
<reference evidence="10 11" key="1">
    <citation type="journal article" date="2009" name="Stand. Genomic Sci.">
        <title>Complete genome sequence of Catenulispora acidiphila type strain (ID 139908).</title>
        <authorList>
            <person name="Copeland A."/>
            <person name="Lapidus A."/>
            <person name="Glavina Del Rio T."/>
            <person name="Nolan M."/>
            <person name="Lucas S."/>
            <person name="Chen F."/>
            <person name="Tice H."/>
            <person name="Cheng J.F."/>
            <person name="Bruce D."/>
            <person name="Goodwin L."/>
            <person name="Pitluck S."/>
            <person name="Mikhailova N."/>
            <person name="Pati A."/>
            <person name="Ivanova N."/>
            <person name="Mavromatis K."/>
            <person name="Chen A."/>
            <person name="Palaniappan K."/>
            <person name="Chain P."/>
            <person name="Land M."/>
            <person name="Hauser L."/>
            <person name="Chang Y.J."/>
            <person name="Jeffries C.D."/>
            <person name="Chertkov O."/>
            <person name="Brettin T."/>
            <person name="Detter J.C."/>
            <person name="Han C."/>
            <person name="Ali Z."/>
            <person name="Tindall B.J."/>
            <person name="Goker M."/>
            <person name="Bristow J."/>
            <person name="Eisen J.A."/>
            <person name="Markowitz V."/>
            <person name="Hugenholtz P."/>
            <person name="Kyrpides N.C."/>
            <person name="Klenk H.P."/>
        </authorList>
    </citation>
    <scope>NUCLEOTIDE SEQUENCE [LARGE SCALE GENOMIC DNA]</scope>
    <source>
        <strain evidence="11">DSM 44928 / JCM 14897 / NBRC 102108 / NRRL B-24433 / ID139908</strain>
    </source>
</reference>
<feature type="transmembrane region" description="Helical" evidence="8">
    <location>
        <begin position="462"/>
        <end position="480"/>
    </location>
</feature>
<feature type="transmembrane region" description="Helical" evidence="8">
    <location>
        <begin position="347"/>
        <end position="368"/>
    </location>
</feature>
<dbReference type="Proteomes" id="UP000000851">
    <property type="component" value="Chromosome"/>
</dbReference>
<feature type="transmembrane region" description="Helical" evidence="8">
    <location>
        <begin position="126"/>
        <end position="146"/>
    </location>
</feature>
<organism evidence="10 11">
    <name type="scientific">Catenulispora acidiphila (strain DSM 44928 / JCM 14897 / NBRC 102108 / NRRL B-24433 / ID139908)</name>
    <dbReference type="NCBI Taxonomy" id="479433"/>
    <lineage>
        <taxon>Bacteria</taxon>
        <taxon>Bacillati</taxon>
        <taxon>Actinomycetota</taxon>
        <taxon>Actinomycetes</taxon>
        <taxon>Catenulisporales</taxon>
        <taxon>Catenulisporaceae</taxon>
        <taxon>Catenulispora</taxon>
    </lineage>
</organism>
<feature type="transmembrane region" description="Helical" evidence="8">
    <location>
        <begin position="28"/>
        <end position="53"/>
    </location>
</feature>
<dbReference type="InParanoid" id="C7Q542"/>
<dbReference type="RefSeq" id="WP_015793719.1">
    <property type="nucleotide sequence ID" value="NC_013131.1"/>
</dbReference>
<evidence type="ECO:0000256" key="7">
    <source>
        <dbReference type="SAM" id="MobiDB-lite"/>
    </source>
</evidence>
<comment type="subcellular location">
    <subcellularLocation>
        <location evidence="1">Cell membrane</location>
        <topology evidence="1">Multi-pass membrane protein</topology>
    </subcellularLocation>
</comment>
<evidence type="ECO:0000259" key="9">
    <source>
        <dbReference type="PROSITE" id="PS50850"/>
    </source>
</evidence>
<dbReference type="InterPro" id="IPR020846">
    <property type="entry name" value="MFS_dom"/>
</dbReference>
<feature type="transmembrane region" description="Helical" evidence="8">
    <location>
        <begin position="286"/>
        <end position="309"/>
    </location>
</feature>
<evidence type="ECO:0000256" key="6">
    <source>
        <dbReference type="ARBA" id="ARBA00023136"/>
    </source>
</evidence>
<dbReference type="Gene3D" id="1.20.1720.10">
    <property type="entry name" value="Multidrug resistance protein D"/>
    <property type="match status" value="2"/>
</dbReference>
<name>C7Q542_CATAD</name>
<dbReference type="PANTHER" id="PTHR42718">
    <property type="entry name" value="MAJOR FACILITATOR SUPERFAMILY MULTIDRUG TRANSPORTER MFSC"/>
    <property type="match status" value="1"/>
</dbReference>
<dbReference type="PROSITE" id="PS00216">
    <property type="entry name" value="SUGAR_TRANSPORT_1"/>
    <property type="match status" value="1"/>
</dbReference>
<accession>C7Q542</accession>
<evidence type="ECO:0000313" key="10">
    <source>
        <dbReference type="EMBL" id="ACU73990.1"/>
    </source>
</evidence>
<feature type="transmembrane region" description="Helical" evidence="8">
    <location>
        <begin position="315"/>
        <end position="335"/>
    </location>
</feature>